<gene>
    <name evidence="1" type="ORF">HMPREF9709_01796</name>
</gene>
<evidence type="ECO:0000313" key="2">
    <source>
        <dbReference type="Proteomes" id="UP000004191"/>
    </source>
</evidence>
<comment type="caution">
    <text evidence="1">The sequence shown here is derived from an EMBL/GenBank/DDBJ whole genome shotgun (WGS) entry which is preliminary data.</text>
</comment>
<protein>
    <recommendedName>
        <fullName evidence="3">Bro-N domain-containing protein</fullName>
    </recommendedName>
</protein>
<dbReference type="STRING" id="883114.HMPREF9709_01796"/>
<dbReference type="AlphaFoldDB" id="H3NR35"/>
<dbReference type="Pfam" id="PF13310">
    <property type="entry name" value="Virulence_RhuM"/>
    <property type="match status" value="1"/>
</dbReference>
<dbReference type="PATRIC" id="fig|883114.3.peg.1792"/>
<keyword evidence="2" id="KW-1185">Reference proteome</keyword>
<proteinExistence type="predicted"/>
<dbReference type="HOGENOM" id="CLU_048266_0_2_9"/>
<dbReference type="PANTHER" id="PTHR35810">
    <property type="entry name" value="CYTOPLASMIC PROTEIN-RELATED"/>
    <property type="match status" value="1"/>
</dbReference>
<evidence type="ECO:0008006" key="3">
    <source>
        <dbReference type="Google" id="ProtNLM"/>
    </source>
</evidence>
<sequence length="233" mass="27070">MEKDKIILYQEDDRNISVDVKYSEETFWLTQKSMAELFDCSTDNISLHLKNIFKDGELEMNSVVEESSVTATDGKKYNTKFYNLDAIIAVGYRVNSKKATKFRQWATTNLREYIIKGFVLNDEMLKNGKPFGKDYFKELIERVRSIRASERRIWQQITDIFAEVAIDYDKKSQITRHFYAMVQNKFHYAITGKTAAEIIISSADHTKENMGLKTWKSAPDGRILKSDTQIAKN</sequence>
<dbReference type="InterPro" id="IPR011204">
    <property type="entry name" value="Virulence_RhuM-like"/>
</dbReference>
<evidence type="ECO:0000313" key="1">
    <source>
        <dbReference type="EMBL" id="EHR31840.1"/>
    </source>
</evidence>
<dbReference type="Proteomes" id="UP000004191">
    <property type="component" value="Unassembled WGS sequence"/>
</dbReference>
<name>H3NR35_9FIRM</name>
<dbReference type="eggNOG" id="COG3943">
    <property type="taxonomic scope" value="Bacteria"/>
</dbReference>
<dbReference type="EMBL" id="AGEI01000033">
    <property type="protein sequence ID" value="EHR31840.1"/>
    <property type="molecule type" value="Genomic_DNA"/>
</dbReference>
<accession>H3NR35</accession>
<reference evidence="1 2" key="1">
    <citation type="submission" date="2012-01" db="EMBL/GenBank/DDBJ databases">
        <title>The Genome Sequence of Helcococcus kunzii ATCC 51366.</title>
        <authorList>
            <consortium name="The Broad Institute Genome Sequencing Platform"/>
            <person name="Earl A."/>
            <person name="Ward D."/>
            <person name="Feldgarden M."/>
            <person name="Gevers D."/>
            <person name="Huys G."/>
            <person name="Young S.K."/>
            <person name="Zeng Q."/>
            <person name="Gargeya S."/>
            <person name="Fitzgerald M."/>
            <person name="Haas B."/>
            <person name="Abouelleil A."/>
            <person name="Alvarado L."/>
            <person name="Arachchi H.M."/>
            <person name="Berlin A."/>
            <person name="Chapman S.B."/>
            <person name="Gearin G."/>
            <person name="Goldberg J."/>
            <person name="Griggs A."/>
            <person name="Gujja S."/>
            <person name="Hansen M."/>
            <person name="Heiman D."/>
            <person name="Howarth C."/>
            <person name="Larimer J."/>
            <person name="Lui A."/>
            <person name="MacDonald P.J.P."/>
            <person name="McCowen C."/>
            <person name="Montmayeur A."/>
            <person name="Murphy C."/>
            <person name="Neiman D."/>
            <person name="Pearson M."/>
            <person name="Priest M."/>
            <person name="Roberts A."/>
            <person name="Saif S."/>
            <person name="Shea T."/>
            <person name="Sisk P."/>
            <person name="Stolte C."/>
            <person name="Sykes S."/>
            <person name="Wortman J."/>
            <person name="Nusbaum C."/>
            <person name="Birren B."/>
        </authorList>
    </citation>
    <scope>NUCLEOTIDE SEQUENCE [LARGE SCALE GENOMIC DNA]</scope>
    <source>
        <strain evidence="1 2">ATCC 51366</strain>
    </source>
</reference>
<organism evidence="1 2">
    <name type="scientific">Helcococcus kunzii ATCC 51366</name>
    <dbReference type="NCBI Taxonomy" id="883114"/>
    <lineage>
        <taxon>Bacteria</taxon>
        <taxon>Bacillati</taxon>
        <taxon>Bacillota</taxon>
        <taxon>Tissierellia</taxon>
        <taxon>Tissierellales</taxon>
        <taxon>Peptoniphilaceae</taxon>
        <taxon>Helcococcus</taxon>
    </lineage>
</organism>
<dbReference type="PANTHER" id="PTHR35810:SF1">
    <property type="entry name" value="CYTOPLASMIC PROTEIN"/>
    <property type="match status" value="1"/>
</dbReference>